<dbReference type="InterPro" id="IPR004827">
    <property type="entry name" value="bZIP"/>
</dbReference>
<sequence>MPLSNLALIAFFQSPHDAGLVTTLPILPKTGTLASGARSQQYELAALENYVTNLTTLGHPIPPSILHRLNDLNSKEIKRTAKRAANRRSASTSRARKKALVEEITESNRRLKRQAVILNFLPDMIFVVNGGTGRITFCSGKVTKILLHSEESLLASSFYSLMLPHSVSIIKRLISNTLRNNEKEGKGIRGAKEARNVSDMSSSSIARSNSPSSNDSSNALHNDALNNSSLNRNVLAHKSAMNDKQGAKGNGNDLKDDVNGEKVTRNNANARLSSLRFREKEGRGKKRYREGKSRGREEEMRELSSEAGSSEGNLADEEDGSFPSREDSGESFMGEMNGATGGEQKILSSCKVCLIRKDMSTVWCEATFNAKLLEKEVVGQEGAAADDNNNGQRKKGERKNVKKEDGGEEPVVEYLFSLRPIRDGELAPEELRLTVKEDECSHSSSDRTNPVTTTSNSNSTSASNPPSPTPNSPVTGSVISSARRRDRLKSVKGLVKAMGATEEKELSVIEGLLTLTGRK</sequence>
<dbReference type="GO" id="GO:0003700">
    <property type="term" value="F:DNA-binding transcription factor activity"/>
    <property type="evidence" value="ECO:0007669"/>
    <property type="project" value="InterPro"/>
</dbReference>
<feature type="domain" description="PAS" evidence="2">
    <location>
        <begin position="110"/>
        <end position="181"/>
    </location>
</feature>
<dbReference type="EMBL" id="BRXW01000115">
    <property type="protein sequence ID" value="GMI07832.1"/>
    <property type="molecule type" value="Genomic_DNA"/>
</dbReference>
<feature type="region of interest" description="Disordered" evidence="1">
    <location>
        <begin position="184"/>
        <end position="225"/>
    </location>
</feature>
<dbReference type="SUPFAM" id="SSF55785">
    <property type="entry name" value="PYP-like sensor domain (PAS domain)"/>
    <property type="match status" value="1"/>
</dbReference>
<organism evidence="3 4">
    <name type="scientific">Triparma laevis f. longispina</name>
    <dbReference type="NCBI Taxonomy" id="1714387"/>
    <lineage>
        <taxon>Eukaryota</taxon>
        <taxon>Sar</taxon>
        <taxon>Stramenopiles</taxon>
        <taxon>Ochrophyta</taxon>
        <taxon>Bolidophyceae</taxon>
        <taxon>Parmales</taxon>
        <taxon>Triparmaceae</taxon>
        <taxon>Triparma</taxon>
    </lineage>
</organism>
<feature type="compositionally biased region" description="Low complexity" evidence="1">
    <location>
        <begin position="198"/>
        <end position="218"/>
    </location>
</feature>
<dbReference type="InterPro" id="IPR035965">
    <property type="entry name" value="PAS-like_dom_sf"/>
</dbReference>
<feature type="region of interest" description="Disordered" evidence="1">
    <location>
        <begin position="382"/>
        <end position="407"/>
    </location>
</feature>
<dbReference type="CDD" id="cd00130">
    <property type="entry name" value="PAS"/>
    <property type="match status" value="1"/>
</dbReference>
<reference evidence="4" key="1">
    <citation type="journal article" date="2023" name="Commun. Biol.">
        <title>Genome analysis of Parmales, the sister group of diatoms, reveals the evolutionary specialization of diatoms from phago-mixotrophs to photoautotrophs.</title>
        <authorList>
            <person name="Ban H."/>
            <person name="Sato S."/>
            <person name="Yoshikawa S."/>
            <person name="Yamada K."/>
            <person name="Nakamura Y."/>
            <person name="Ichinomiya M."/>
            <person name="Sato N."/>
            <person name="Blanc-Mathieu R."/>
            <person name="Endo H."/>
            <person name="Kuwata A."/>
            <person name="Ogata H."/>
        </authorList>
    </citation>
    <scope>NUCLEOTIDE SEQUENCE [LARGE SCALE GENOMIC DNA]</scope>
    <source>
        <strain evidence="4">NIES 3700</strain>
    </source>
</reference>
<dbReference type="SMART" id="SM00091">
    <property type="entry name" value="PAS"/>
    <property type="match status" value="1"/>
</dbReference>
<gene>
    <name evidence="3" type="ORF">TrLO_g11578</name>
</gene>
<evidence type="ECO:0000313" key="4">
    <source>
        <dbReference type="Proteomes" id="UP001165122"/>
    </source>
</evidence>
<comment type="caution">
    <text evidence="3">The sequence shown here is derived from an EMBL/GenBank/DDBJ whole genome shotgun (WGS) entry which is preliminary data.</text>
</comment>
<keyword evidence="4" id="KW-1185">Reference proteome</keyword>
<feature type="region of interest" description="Disordered" evidence="1">
    <location>
        <begin position="240"/>
        <end position="341"/>
    </location>
</feature>
<evidence type="ECO:0000256" key="1">
    <source>
        <dbReference type="SAM" id="MobiDB-lite"/>
    </source>
</evidence>
<feature type="compositionally biased region" description="Low complexity" evidence="1">
    <location>
        <begin position="448"/>
        <end position="464"/>
    </location>
</feature>
<name>A0A9W7CDE1_9STRA</name>
<dbReference type="Gene3D" id="3.30.450.20">
    <property type="entry name" value="PAS domain"/>
    <property type="match status" value="1"/>
</dbReference>
<evidence type="ECO:0000313" key="3">
    <source>
        <dbReference type="EMBL" id="GMI07832.1"/>
    </source>
</evidence>
<dbReference type="PROSITE" id="PS50112">
    <property type="entry name" value="PAS"/>
    <property type="match status" value="1"/>
</dbReference>
<dbReference type="PROSITE" id="PS00036">
    <property type="entry name" value="BZIP_BASIC"/>
    <property type="match status" value="1"/>
</dbReference>
<feature type="compositionally biased region" description="Basic and acidic residues" evidence="1">
    <location>
        <begin position="434"/>
        <end position="445"/>
    </location>
</feature>
<evidence type="ECO:0000259" key="2">
    <source>
        <dbReference type="PROSITE" id="PS50112"/>
    </source>
</evidence>
<feature type="compositionally biased region" description="Basic and acidic residues" evidence="1">
    <location>
        <begin position="184"/>
        <end position="196"/>
    </location>
</feature>
<feature type="region of interest" description="Disordered" evidence="1">
    <location>
        <begin position="434"/>
        <end position="487"/>
    </location>
</feature>
<feature type="compositionally biased region" description="Basic and acidic residues" evidence="1">
    <location>
        <begin position="253"/>
        <end position="264"/>
    </location>
</feature>
<proteinExistence type="predicted"/>
<accession>A0A9W7CDE1</accession>
<dbReference type="InterPro" id="IPR000014">
    <property type="entry name" value="PAS"/>
</dbReference>
<dbReference type="AlphaFoldDB" id="A0A9W7CDE1"/>
<feature type="compositionally biased region" description="Basic and acidic residues" evidence="1">
    <location>
        <begin position="290"/>
        <end position="304"/>
    </location>
</feature>
<dbReference type="CDD" id="cd14686">
    <property type="entry name" value="bZIP"/>
    <property type="match status" value="1"/>
</dbReference>
<dbReference type="OrthoDB" id="49155at2759"/>
<protein>
    <recommendedName>
        <fullName evidence="2">PAS domain-containing protein</fullName>
    </recommendedName>
</protein>
<dbReference type="Proteomes" id="UP001165122">
    <property type="component" value="Unassembled WGS sequence"/>
</dbReference>